<dbReference type="GO" id="GO:0003810">
    <property type="term" value="F:protein-glutamine gamma-glutamyltransferase activity"/>
    <property type="evidence" value="ECO:0007669"/>
    <property type="project" value="InterPro"/>
</dbReference>
<evidence type="ECO:0000313" key="2">
    <source>
        <dbReference type="Proteomes" id="UP000586704"/>
    </source>
</evidence>
<gene>
    <name evidence="1" type="primary">Tgm5</name>
    <name evidence="1" type="ORF">CEYCYA_R09843</name>
</gene>
<dbReference type="Gene3D" id="2.60.40.10">
    <property type="entry name" value="Immunoglobulins"/>
    <property type="match status" value="1"/>
</dbReference>
<proteinExistence type="predicted"/>
<sequence length="420" mass="46927">FSQFEDGILDICLKILDMGANYHHGSDRDRCWRNGILNYNNIKLSIYSHTTNSIMKIPENNDYLKGTKPFSWNGSVPILQQWYNGRCRPVRYGYCGSLASVMCTDCIGLAGEITSRSSCLYTFPFMPIVNKLHLSLPSPFVSRLLRRYHCWNESWMARRDLNQCCGDWQCLDPTPLETGRGNSCSGPTWVRSIREGELDLDYDGHHMFSRVNSNYVGWLSENNAKKTKFFCDSWPCGQHLITKSVGSEQFEDITGAYKYELGKMKIQAVKSRCAWLPGSCAEHWCSATCSGLGLGVEEALGFCTAAPAALLQWHHLRHWSLGSRGSGAAPCSLFAPWGGCSLAASMSLWCHHLPAVTLSSDLLQGPVKKIPLCISYSQYGPYLCDHNILKVVAVSDPECGEVLMVSRDIVINRPPVIVKV</sequence>
<keyword evidence="1" id="KW-0808">Transferase</keyword>
<reference evidence="1 2" key="1">
    <citation type="submission" date="2020-02" db="EMBL/GenBank/DDBJ databases">
        <title>Bird 10,000 Genomes (B10K) Project - Family phase.</title>
        <authorList>
            <person name="Zhang G."/>
        </authorList>
    </citation>
    <scope>NUCLEOTIDE SEQUENCE [LARGE SCALE GENOMIC DNA]</scope>
    <source>
        <strain evidence="1">B10K-DU-013-51</strain>
        <tissue evidence="1">Mixed tissue sample</tissue>
    </source>
</reference>
<dbReference type="PANTHER" id="PTHR11590">
    <property type="entry name" value="PROTEIN-GLUTAMINE GAMMA-GLUTAMYLTRANSFERASE"/>
    <property type="match status" value="1"/>
</dbReference>
<dbReference type="InterPro" id="IPR050779">
    <property type="entry name" value="Transglutaminase"/>
</dbReference>
<dbReference type="EMBL" id="VYZU01020355">
    <property type="protein sequence ID" value="NXY83211.1"/>
    <property type="molecule type" value="Genomic_DNA"/>
</dbReference>
<evidence type="ECO:0000313" key="1">
    <source>
        <dbReference type="EMBL" id="NXY83211.1"/>
    </source>
</evidence>
<keyword evidence="2" id="KW-1185">Reference proteome</keyword>
<dbReference type="AlphaFoldDB" id="A0A7L4N105"/>
<dbReference type="Proteomes" id="UP000586704">
    <property type="component" value="Unassembled WGS sequence"/>
</dbReference>
<comment type="caution">
    <text evidence="1">The sequence shown here is derived from an EMBL/GenBank/DDBJ whole genome shotgun (WGS) entry which is preliminary data.</text>
</comment>
<protein>
    <submittedName>
        <fullName evidence="1">TGM5 glutamyltransferase</fullName>
    </submittedName>
</protein>
<dbReference type="PANTHER" id="PTHR11590:SF75">
    <property type="entry name" value="TRANSGLUTAMINASE-LIKE DOMAIN-CONTAINING PROTEIN"/>
    <property type="match status" value="1"/>
</dbReference>
<dbReference type="InterPro" id="IPR036985">
    <property type="entry name" value="Transglutaminase-like_sf"/>
</dbReference>
<dbReference type="InterPro" id="IPR036238">
    <property type="entry name" value="Transglutaminase_C_sf"/>
</dbReference>
<dbReference type="SUPFAM" id="SSF54001">
    <property type="entry name" value="Cysteine proteinases"/>
    <property type="match status" value="1"/>
</dbReference>
<dbReference type="SUPFAM" id="SSF49309">
    <property type="entry name" value="Transglutaminase, two C-terminal domains"/>
    <property type="match status" value="1"/>
</dbReference>
<dbReference type="FunFam" id="3.90.260.10:FF:000004">
    <property type="entry name" value="Protein-glutamine gamma-glutamyltransferase 5"/>
    <property type="match status" value="1"/>
</dbReference>
<dbReference type="InterPro" id="IPR013783">
    <property type="entry name" value="Ig-like_fold"/>
</dbReference>
<dbReference type="Gene3D" id="3.90.260.10">
    <property type="entry name" value="Transglutaminase-like"/>
    <property type="match status" value="1"/>
</dbReference>
<dbReference type="OrthoDB" id="437511at2759"/>
<feature type="non-terminal residue" evidence="1">
    <location>
        <position position="420"/>
    </location>
</feature>
<organism evidence="1 2">
    <name type="scientific">Ceyx cyanopectus</name>
    <name type="common">Indigo-banded kingfisher</name>
    <dbReference type="NCBI Taxonomy" id="390723"/>
    <lineage>
        <taxon>Eukaryota</taxon>
        <taxon>Metazoa</taxon>
        <taxon>Chordata</taxon>
        <taxon>Craniata</taxon>
        <taxon>Vertebrata</taxon>
        <taxon>Euteleostomi</taxon>
        <taxon>Archelosauria</taxon>
        <taxon>Archosauria</taxon>
        <taxon>Dinosauria</taxon>
        <taxon>Saurischia</taxon>
        <taxon>Theropoda</taxon>
        <taxon>Coelurosauria</taxon>
        <taxon>Aves</taxon>
        <taxon>Neognathae</taxon>
        <taxon>Neoaves</taxon>
        <taxon>Telluraves</taxon>
        <taxon>Coraciimorphae</taxon>
        <taxon>Coraciiformes</taxon>
        <taxon>Alcedinidae</taxon>
        <taxon>Ceyx</taxon>
    </lineage>
</organism>
<feature type="non-terminal residue" evidence="1">
    <location>
        <position position="1"/>
    </location>
</feature>
<name>A0A7L4N105_9AVES</name>
<accession>A0A7L4N105</accession>
<dbReference type="InterPro" id="IPR038765">
    <property type="entry name" value="Papain-like_cys_pep_sf"/>
</dbReference>